<feature type="domain" description="AMP-dependent synthetase/ligase" evidence="3">
    <location>
        <begin position="29"/>
        <end position="439"/>
    </location>
</feature>
<name>A0A557XZR9_9MYCO</name>
<dbReference type="Gene3D" id="3.40.50.12780">
    <property type="entry name" value="N-terminal domain of ligase-like"/>
    <property type="match status" value="1"/>
</dbReference>
<organism evidence="4 5">
    <name type="scientific">Mycobacterium helveticum</name>
    <dbReference type="NCBI Taxonomy" id="2592811"/>
    <lineage>
        <taxon>Bacteria</taxon>
        <taxon>Bacillati</taxon>
        <taxon>Actinomycetota</taxon>
        <taxon>Actinomycetes</taxon>
        <taxon>Mycobacteriales</taxon>
        <taxon>Mycobacteriaceae</taxon>
        <taxon>Mycobacterium</taxon>
    </lineage>
</organism>
<keyword evidence="5" id="KW-1185">Reference proteome</keyword>
<dbReference type="RefSeq" id="WP_144946200.1">
    <property type="nucleotide sequence ID" value="NZ_VMQU01000009.1"/>
</dbReference>
<dbReference type="GO" id="GO:0005524">
    <property type="term" value="F:ATP binding"/>
    <property type="evidence" value="ECO:0007669"/>
    <property type="project" value="UniProtKB-KW"/>
</dbReference>
<dbReference type="CDD" id="cd05907">
    <property type="entry name" value="VL_LC_FACS_like"/>
    <property type="match status" value="1"/>
</dbReference>
<evidence type="ECO:0000313" key="5">
    <source>
        <dbReference type="Proteomes" id="UP000320513"/>
    </source>
</evidence>
<keyword evidence="4" id="KW-0436">Ligase</keyword>
<evidence type="ECO:0000313" key="4">
    <source>
        <dbReference type="EMBL" id="TVS91718.1"/>
    </source>
</evidence>
<keyword evidence="1" id="KW-0547">Nucleotide-binding</keyword>
<dbReference type="OrthoDB" id="9803968at2"/>
<dbReference type="GO" id="GO:0016020">
    <property type="term" value="C:membrane"/>
    <property type="evidence" value="ECO:0007669"/>
    <property type="project" value="TreeGrafter"/>
</dbReference>
<evidence type="ECO:0000256" key="1">
    <source>
        <dbReference type="ARBA" id="ARBA00022741"/>
    </source>
</evidence>
<dbReference type="SUPFAM" id="SSF56801">
    <property type="entry name" value="Acetyl-CoA synthetase-like"/>
    <property type="match status" value="1"/>
</dbReference>
<dbReference type="PANTHER" id="PTHR43272:SF33">
    <property type="entry name" value="AMP-BINDING DOMAIN-CONTAINING PROTEIN-RELATED"/>
    <property type="match status" value="1"/>
</dbReference>
<dbReference type="PANTHER" id="PTHR43272">
    <property type="entry name" value="LONG-CHAIN-FATTY-ACID--COA LIGASE"/>
    <property type="match status" value="1"/>
</dbReference>
<evidence type="ECO:0000259" key="3">
    <source>
        <dbReference type="Pfam" id="PF00501"/>
    </source>
</evidence>
<sequence length="613" mass="66867">MKTPLASLERPDFTKLDNRAPSVARMFLDRVAVTPHAEAFRYPQDHAWDSVTWQQVGERVTNIAGGLIALGIAPEDRVALASSTRYEWVLVDFAVMCAGAATTTVYPTTNAADVAYIVANSGSRVVVAEDQAQLDKLLERRAELPDVNKVVLIDGNGDGDWVIGLPELEQMGKQLLADAPDAVAERVAGIGPDQLASLIYTSGTTGRPKGVRLTHGAWTYTAAAIDALGILGPDDLNFLWLPLAHAFGKVMLALPLQIGFPTAIDGRVDRIVDNLAALRPTVMGAAPRIFEKAHARVEGMVAEQGLLTKKMFDWAIRVGSSVSEARQAGRRPSLASSLAYKVADRLVLNTIRQRFGGRLRFFVSAAAALDRDVARWFDAVGIVVLEGYGLTETAAASFINRPDAYRFGTVGWPFPATEVRIADDGEILLRGPGLMTAYHDLPDATAEALDADGWFHTGDVGEIDTDGFLRITDRKKDMFKTSQGKYVAPSAIDAKFKGMCPYVSELLVYGEGKPYCVALVSLDGEAIADWAAKNNMADKPFPEIARDERTRELIAGYIDALNLELNRWEQIKKFAIADRELSVESGDLTPSLKLRRKAVIEKYADRLSALYEQ</sequence>
<dbReference type="InterPro" id="IPR000873">
    <property type="entry name" value="AMP-dep_synth/lig_dom"/>
</dbReference>
<dbReference type="GO" id="GO:0004467">
    <property type="term" value="F:long-chain fatty acid-CoA ligase activity"/>
    <property type="evidence" value="ECO:0007669"/>
    <property type="project" value="TreeGrafter"/>
</dbReference>
<protein>
    <submittedName>
        <fullName evidence="4">Long-chain fatty acid--CoA ligase</fullName>
    </submittedName>
</protein>
<comment type="caution">
    <text evidence="4">The sequence shown here is derived from an EMBL/GenBank/DDBJ whole genome shotgun (WGS) entry which is preliminary data.</text>
</comment>
<gene>
    <name evidence="4" type="ORF">FPZ47_03770</name>
</gene>
<reference evidence="4 5" key="1">
    <citation type="submission" date="2019-07" db="EMBL/GenBank/DDBJ databases">
        <title>New Mycobacterium species.</title>
        <authorList>
            <person name="Tortoli E."/>
            <person name="Ghielmetti G."/>
            <person name="Friedel U."/>
            <person name="Trovato A."/>
        </authorList>
    </citation>
    <scope>NUCLEOTIDE SEQUENCE [LARGE SCALE GENOMIC DNA]</scope>
    <source>
        <strain evidence="4 5">16-83</strain>
    </source>
</reference>
<dbReference type="Pfam" id="PF00501">
    <property type="entry name" value="AMP-binding"/>
    <property type="match status" value="1"/>
</dbReference>
<dbReference type="InterPro" id="IPR042099">
    <property type="entry name" value="ANL_N_sf"/>
</dbReference>
<dbReference type="Proteomes" id="UP000320513">
    <property type="component" value="Unassembled WGS sequence"/>
</dbReference>
<accession>A0A557XZR9</accession>
<dbReference type="EMBL" id="VMQU01000009">
    <property type="protein sequence ID" value="TVS91718.1"/>
    <property type="molecule type" value="Genomic_DNA"/>
</dbReference>
<dbReference type="InterPro" id="IPR020845">
    <property type="entry name" value="AMP-binding_CS"/>
</dbReference>
<evidence type="ECO:0000256" key="2">
    <source>
        <dbReference type="ARBA" id="ARBA00022840"/>
    </source>
</evidence>
<dbReference type="PROSITE" id="PS00455">
    <property type="entry name" value="AMP_BINDING"/>
    <property type="match status" value="1"/>
</dbReference>
<proteinExistence type="predicted"/>
<dbReference type="AlphaFoldDB" id="A0A557XZR9"/>
<dbReference type="Pfam" id="PF23562">
    <property type="entry name" value="AMP-binding_C_3"/>
    <property type="match status" value="1"/>
</dbReference>
<keyword evidence="2" id="KW-0067">ATP-binding</keyword>